<keyword evidence="2" id="KW-1185">Reference proteome</keyword>
<dbReference type="InterPro" id="IPR006553">
    <property type="entry name" value="Leu-rich_rpt_Cys-con_subtyp"/>
</dbReference>
<dbReference type="PANTHER" id="PTHR11063:SF8">
    <property type="entry name" value="DELTA-1-PYRROLINE-5-CARBOXYLATE SYNTHASE"/>
    <property type="match status" value="1"/>
</dbReference>
<organism evidence="1 2">
    <name type="scientific">Saponaria officinalis</name>
    <name type="common">Common soapwort</name>
    <name type="synonym">Lychnis saponaria</name>
    <dbReference type="NCBI Taxonomy" id="3572"/>
    <lineage>
        <taxon>Eukaryota</taxon>
        <taxon>Viridiplantae</taxon>
        <taxon>Streptophyta</taxon>
        <taxon>Embryophyta</taxon>
        <taxon>Tracheophyta</taxon>
        <taxon>Spermatophyta</taxon>
        <taxon>Magnoliopsida</taxon>
        <taxon>eudicotyledons</taxon>
        <taxon>Gunneridae</taxon>
        <taxon>Pentapetalae</taxon>
        <taxon>Caryophyllales</taxon>
        <taxon>Caryophyllaceae</taxon>
        <taxon>Caryophylleae</taxon>
        <taxon>Saponaria</taxon>
    </lineage>
</organism>
<sequence length="264" mass="29365">MNNTTNNNNNNGRSFNKKKKKLVTNQQTLGAAWGSNSLSSSRLFVSFFSFFRFRQITSKCLPAILKLQHLEELVLEGCFGIDDDSLATLKQESKSLKILDMSSIQNVSHVGLSSLTNGIGCLQQLTLAYGSLVTLDLARSLQRLSKLQSIKLDGCAVTCSGLQAIGNGCCDTFSNRDLFPSPGKATDNIINVLNGQRIGTLFHKDAHLWASAKETGAREMTVAARECSRRLQVLGRRDRTRVRNTIYVTFLYLNLRYHVVQRVK</sequence>
<dbReference type="EMBL" id="JBDFQZ010000001">
    <property type="protein sequence ID" value="KAK9755559.1"/>
    <property type="molecule type" value="Genomic_DNA"/>
</dbReference>
<protein>
    <submittedName>
        <fullName evidence="1">Uncharacterized protein</fullName>
    </submittedName>
</protein>
<proteinExistence type="predicted"/>
<dbReference type="GO" id="GO:0004350">
    <property type="term" value="F:glutamate-5-semialdehyde dehydrogenase activity"/>
    <property type="evidence" value="ECO:0007669"/>
    <property type="project" value="TreeGrafter"/>
</dbReference>
<dbReference type="Gene3D" id="3.80.10.10">
    <property type="entry name" value="Ribonuclease Inhibitor"/>
    <property type="match status" value="1"/>
</dbReference>
<accession>A0AAW1N5H6</accession>
<dbReference type="SMART" id="SM00367">
    <property type="entry name" value="LRR_CC"/>
    <property type="match status" value="3"/>
</dbReference>
<dbReference type="PANTHER" id="PTHR11063">
    <property type="entry name" value="GLUTAMATE SEMIALDEHYDE DEHYDROGENASE"/>
    <property type="match status" value="1"/>
</dbReference>
<comment type="caution">
    <text evidence="1">The sequence shown here is derived from an EMBL/GenBank/DDBJ whole genome shotgun (WGS) entry which is preliminary data.</text>
</comment>
<evidence type="ECO:0000313" key="2">
    <source>
        <dbReference type="Proteomes" id="UP001443914"/>
    </source>
</evidence>
<gene>
    <name evidence="1" type="ORF">RND81_01G034500</name>
</gene>
<dbReference type="SUPFAM" id="SSF52047">
    <property type="entry name" value="RNI-like"/>
    <property type="match status" value="1"/>
</dbReference>
<dbReference type="InterPro" id="IPR032675">
    <property type="entry name" value="LRR_dom_sf"/>
</dbReference>
<dbReference type="Proteomes" id="UP001443914">
    <property type="component" value="Unassembled WGS sequence"/>
</dbReference>
<dbReference type="AlphaFoldDB" id="A0AAW1N5H6"/>
<name>A0AAW1N5H6_SAPOF</name>
<reference evidence="1" key="1">
    <citation type="submission" date="2024-03" db="EMBL/GenBank/DDBJ databases">
        <title>WGS assembly of Saponaria officinalis var. Norfolk2.</title>
        <authorList>
            <person name="Jenkins J."/>
            <person name="Shu S."/>
            <person name="Grimwood J."/>
            <person name="Barry K."/>
            <person name="Goodstein D."/>
            <person name="Schmutz J."/>
            <person name="Leebens-Mack J."/>
            <person name="Osbourn A."/>
        </authorList>
    </citation>
    <scope>NUCLEOTIDE SEQUENCE [LARGE SCALE GENOMIC DNA]</scope>
    <source>
        <strain evidence="1">JIC</strain>
    </source>
</reference>
<evidence type="ECO:0000313" key="1">
    <source>
        <dbReference type="EMBL" id="KAK9755559.1"/>
    </source>
</evidence>